<keyword evidence="2" id="KW-0472">Membrane</keyword>
<proteinExistence type="predicted"/>
<dbReference type="EMBL" id="MNPL01002815">
    <property type="protein sequence ID" value="OQR77959.1"/>
    <property type="molecule type" value="Genomic_DNA"/>
</dbReference>
<accession>A0A1V9XWV8</accession>
<evidence type="ECO:0000313" key="3">
    <source>
        <dbReference type="EMBL" id="OQR77959.1"/>
    </source>
</evidence>
<name>A0A1V9XWV8_9ACAR</name>
<evidence type="ECO:0000313" key="4">
    <source>
        <dbReference type="Proteomes" id="UP000192247"/>
    </source>
</evidence>
<organism evidence="3 4">
    <name type="scientific">Tropilaelaps mercedesae</name>
    <dbReference type="NCBI Taxonomy" id="418985"/>
    <lineage>
        <taxon>Eukaryota</taxon>
        <taxon>Metazoa</taxon>
        <taxon>Ecdysozoa</taxon>
        <taxon>Arthropoda</taxon>
        <taxon>Chelicerata</taxon>
        <taxon>Arachnida</taxon>
        <taxon>Acari</taxon>
        <taxon>Parasitiformes</taxon>
        <taxon>Mesostigmata</taxon>
        <taxon>Gamasina</taxon>
        <taxon>Dermanyssoidea</taxon>
        <taxon>Laelapidae</taxon>
        <taxon>Tropilaelaps</taxon>
    </lineage>
</organism>
<keyword evidence="2" id="KW-0812">Transmembrane</keyword>
<dbReference type="InterPro" id="IPR052954">
    <property type="entry name" value="GPCR-Ligand_Int"/>
</dbReference>
<dbReference type="AlphaFoldDB" id="A0A1V9XWV8"/>
<protein>
    <recommendedName>
        <fullName evidence="5">G-protein coupled receptors family 1 profile domain-containing protein</fullName>
    </recommendedName>
</protein>
<feature type="compositionally biased region" description="Polar residues" evidence="1">
    <location>
        <begin position="441"/>
        <end position="466"/>
    </location>
</feature>
<feature type="transmembrane region" description="Helical" evidence="2">
    <location>
        <begin position="6"/>
        <end position="27"/>
    </location>
</feature>
<dbReference type="PANTHER" id="PTHR46641">
    <property type="entry name" value="FMRFAMIDE RECEPTOR-RELATED"/>
    <property type="match status" value="1"/>
</dbReference>
<reference evidence="3 4" key="1">
    <citation type="journal article" date="2017" name="Gigascience">
        <title>Draft genome of the honey bee ectoparasitic mite, Tropilaelaps mercedesae, is shaped by the parasitic life history.</title>
        <authorList>
            <person name="Dong X."/>
            <person name="Armstrong S.D."/>
            <person name="Xia D."/>
            <person name="Makepeace B.L."/>
            <person name="Darby A.C."/>
            <person name="Kadowaki T."/>
        </authorList>
    </citation>
    <scope>NUCLEOTIDE SEQUENCE [LARGE SCALE GENOMIC DNA]</scope>
    <source>
        <strain evidence="3">Wuxi-XJTLU</strain>
    </source>
</reference>
<dbReference type="InParanoid" id="A0A1V9XWV8"/>
<dbReference type="PANTHER" id="PTHR46641:SF2">
    <property type="entry name" value="FMRFAMIDE RECEPTOR"/>
    <property type="match status" value="1"/>
</dbReference>
<feature type="transmembrane region" description="Helical" evidence="2">
    <location>
        <begin position="271"/>
        <end position="290"/>
    </location>
</feature>
<feature type="region of interest" description="Disordered" evidence="1">
    <location>
        <begin position="439"/>
        <end position="471"/>
    </location>
</feature>
<keyword evidence="2" id="KW-1133">Transmembrane helix</keyword>
<evidence type="ECO:0000256" key="2">
    <source>
        <dbReference type="SAM" id="Phobius"/>
    </source>
</evidence>
<dbReference type="SUPFAM" id="SSF81321">
    <property type="entry name" value="Family A G protein-coupled receptor-like"/>
    <property type="match status" value="2"/>
</dbReference>
<dbReference type="Proteomes" id="UP000192247">
    <property type="component" value="Unassembled WGS sequence"/>
</dbReference>
<evidence type="ECO:0000256" key="1">
    <source>
        <dbReference type="SAM" id="MobiDB-lite"/>
    </source>
</evidence>
<gene>
    <name evidence="3" type="ORF">BIW11_00376</name>
</gene>
<feature type="transmembrane region" description="Helical" evidence="2">
    <location>
        <begin position="365"/>
        <end position="385"/>
    </location>
</feature>
<sequence>YVYLVLSNLMIGWLVLLTLFMTIERFVYVRWPMKTQSWCTKQRAKKACLIMFLLACSSQPFRMFEEKVIVTPELLPRPDTDLKILSDFECTFRDHEGKFRCYNDDFPESRQLDAATTCPWSPWNVTKVDRSGIPLLPPPSESRFESTECLHVFCRLPMIASDAVWTADPDIDDMKVAKFEDENDVTVVAMGLDDDRQLNQVHSLVGRPLFLNRTCTYLVAPTDTNRSAHQLFESFTSPYVTSVLCVKSLQGTDLSWKGRWRRTWLHWWDRFNIFCTGVLITFNVFIVFVVHRANRKAHDRVLSTNKQGTASKRRQEENRLTMSLMALCLVKIISEVTYITSDEEFAWIFYNEVDPPGVRLKFHQIVSNVVVIFEYSSYFYLLAFINRKFKREFLKQVLYGKFLRQRYFGTTFNNASLSSHGGSVASTKSTQLHASIRQEAGNASTGKSGSVRSSTKPGALSSSKVEGQQIHDLEKAIQEFGDKAL</sequence>
<dbReference type="OrthoDB" id="10033446at2759"/>
<keyword evidence="4" id="KW-1185">Reference proteome</keyword>
<evidence type="ECO:0008006" key="5">
    <source>
        <dbReference type="Google" id="ProtNLM"/>
    </source>
</evidence>
<comment type="caution">
    <text evidence="3">The sequence shown here is derived from an EMBL/GenBank/DDBJ whole genome shotgun (WGS) entry which is preliminary data.</text>
</comment>
<feature type="non-terminal residue" evidence="3">
    <location>
        <position position="1"/>
    </location>
</feature>
<dbReference type="Gene3D" id="1.20.1070.10">
    <property type="entry name" value="Rhodopsin 7-helix transmembrane proteins"/>
    <property type="match status" value="2"/>
</dbReference>